<keyword evidence="3" id="KW-1185">Reference proteome</keyword>
<reference evidence="3" key="1">
    <citation type="journal article" date="2019" name="Int. J. Syst. Evol. Microbiol.">
        <title>The Global Catalogue of Microorganisms (GCM) 10K type strain sequencing project: providing services to taxonomists for standard genome sequencing and annotation.</title>
        <authorList>
            <consortium name="The Broad Institute Genomics Platform"/>
            <consortium name="The Broad Institute Genome Sequencing Center for Infectious Disease"/>
            <person name="Wu L."/>
            <person name="Ma J."/>
        </authorList>
    </citation>
    <scope>NUCLEOTIDE SEQUENCE [LARGE SCALE GENOMIC DNA]</scope>
    <source>
        <strain evidence="3">CGMCC 1.12470</strain>
    </source>
</reference>
<dbReference type="Proteomes" id="UP001597261">
    <property type="component" value="Unassembled WGS sequence"/>
</dbReference>
<gene>
    <name evidence="2" type="ORF">ACFSL4_34575</name>
</gene>
<accession>A0ABW4J208</accession>
<feature type="region of interest" description="Disordered" evidence="1">
    <location>
        <begin position="9"/>
        <end position="32"/>
    </location>
</feature>
<name>A0ABW4J208_9ACTN</name>
<protein>
    <submittedName>
        <fullName evidence="2">Uncharacterized protein</fullName>
    </submittedName>
</protein>
<sequence length="114" mass="11741">MVMTKVAVLRDKAGASSTRSSSAFPPEKPTSRISSACCWNSEALEAALLHLADLANSELTCAVGVFVGVNIDDYAKYPLQSSALAVGAHHALTGISAVSSRTASRTFSVCVAPA</sequence>
<evidence type="ECO:0000313" key="2">
    <source>
        <dbReference type="EMBL" id="MFD1663157.1"/>
    </source>
</evidence>
<comment type="caution">
    <text evidence="2">The sequence shown here is derived from an EMBL/GenBank/DDBJ whole genome shotgun (WGS) entry which is preliminary data.</text>
</comment>
<evidence type="ECO:0000256" key="1">
    <source>
        <dbReference type="SAM" id="MobiDB-lite"/>
    </source>
</evidence>
<organism evidence="2 3">
    <name type="scientific">Streptomyces caeni</name>
    <dbReference type="NCBI Taxonomy" id="2307231"/>
    <lineage>
        <taxon>Bacteria</taxon>
        <taxon>Bacillati</taxon>
        <taxon>Actinomycetota</taxon>
        <taxon>Actinomycetes</taxon>
        <taxon>Kitasatosporales</taxon>
        <taxon>Streptomycetaceae</taxon>
        <taxon>Streptomyces</taxon>
    </lineage>
</organism>
<dbReference type="EMBL" id="JBHUDX010000117">
    <property type="protein sequence ID" value="MFD1663157.1"/>
    <property type="molecule type" value="Genomic_DNA"/>
</dbReference>
<proteinExistence type="predicted"/>
<dbReference type="RefSeq" id="WP_381091725.1">
    <property type="nucleotide sequence ID" value="NZ_JBHUDX010000117.1"/>
</dbReference>
<evidence type="ECO:0000313" key="3">
    <source>
        <dbReference type="Proteomes" id="UP001597261"/>
    </source>
</evidence>